<sequence>MRIDKGGPYVPFTIEHIKNKHLVIKMLNYEEEFTKSKDGQLLYHNPLNRPIVSLTIEKIIHRIVLTKFGFDTSDESVANYRLIYKTYYKSPNEYDKDVINAVHYMRENKCAYYKSPVFEIGQKIPDCILFHLDGKSVTTLHDIINKKNADHILIAAFSLS</sequence>
<evidence type="ECO:0000313" key="1">
    <source>
        <dbReference type="EMBL" id="ARF11262.1"/>
    </source>
</evidence>
<proteinExistence type="predicted"/>
<name>A0A1V0SHS1_9VIRU</name>
<organism evidence="1">
    <name type="scientific">Klosneuvirus KNV1</name>
    <dbReference type="NCBI Taxonomy" id="1977640"/>
    <lineage>
        <taxon>Viruses</taxon>
        <taxon>Varidnaviria</taxon>
        <taxon>Bamfordvirae</taxon>
        <taxon>Nucleocytoviricota</taxon>
        <taxon>Megaviricetes</taxon>
        <taxon>Imitervirales</taxon>
        <taxon>Mimiviridae</taxon>
        <taxon>Klosneuvirinae</taxon>
        <taxon>Klosneuvirus</taxon>
    </lineage>
</organism>
<gene>
    <name evidence="1" type="ORF">Klosneuvirus_1_119</name>
</gene>
<protein>
    <submittedName>
        <fullName evidence="1">Uncharacterized protein</fullName>
    </submittedName>
</protein>
<reference evidence="1" key="1">
    <citation type="journal article" date="2017" name="Science">
        <title>Giant viruses with an expanded complement of translation system components.</title>
        <authorList>
            <person name="Schulz F."/>
            <person name="Yutin N."/>
            <person name="Ivanova N.N."/>
            <person name="Ortega D.R."/>
            <person name="Lee T.K."/>
            <person name="Vierheilig J."/>
            <person name="Daims H."/>
            <person name="Horn M."/>
            <person name="Wagner M."/>
            <person name="Jensen G.J."/>
            <person name="Kyrpides N.C."/>
            <person name="Koonin E.V."/>
            <person name="Woyke T."/>
        </authorList>
    </citation>
    <scope>NUCLEOTIDE SEQUENCE</scope>
    <source>
        <strain evidence="1">KNV1</strain>
    </source>
</reference>
<dbReference type="EMBL" id="KY684108">
    <property type="protein sequence ID" value="ARF11262.1"/>
    <property type="molecule type" value="Genomic_DNA"/>
</dbReference>
<accession>A0A1V0SHS1</accession>